<accession>A0ABW1V092</accession>
<dbReference type="InterPro" id="IPR005543">
    <property type="entry name" value="PASTA_dom"/>
</dbReference>
<dbReference type="PANTHER" id="PTHR30627">
    <property type="entry name" value="PEPTIDOGLYCAN D,D-TRANSPEPTIDASE"/>
    <property type="match status" value="1"/>
</dbReference>
<name>A0ABW1V092_9BACL</name>
<comment type="caution">
    <text evidence="6">The sequence shown here is derived from an EMBL/GenBank/DDBJ whole genome shotgun (WGS) entry which is preliminary data.</text>
</comment>
<reference evidence="7" key="1">
    <citation type="journal article" date="2019" name="Int. J. Syst. Evol. Microbiol.">
        <title>The Global Catalogue of Microorganisms (GCM) 10K type strain sequencing project: providing services to taxonomists for standard genome sequencing and annotation.</title>
        <authorList>
            <consortium name="The Broad Institute Genomics Platform"/>
            <consortium name="The Broad Institute Genome Sequencing Center for Infectious Disease"/>
            <person name="Wu L."/>
            <person name="Ma J."/>
        </authorList>
    </citation>
    <scope>NUCLEOTIDE SEQUENCE [LARGE SCALE GENOMIC DNA]</scope>
    <source>
        <strain evidence="7">PCU 280</strain>
    </source>
</reference>
<dbReference type="RefSeq" id="WP_379231752.1">
    <property type="nucleotide sequence ID" value="NZ_JBHSTE010000001.1"/>
</dbReference>
<proteinExistence type="inferred from homology"/>
<dbReference type="CDD" id="cd06576">
    <property type="entry name" value="PASTA_Pbp2x-like_1"/>
    <property type="match status" value="1"/>
</dbReference>
<comment type="similarity">
    <text evidence="2">Belongs to the transpeptidase family.</text>
</comment>
<dbReference type="PANTHER" id="PTHR30627:SF26">
    <property type="entry name" value="PENICILLIN-BINDING PROTEIN 2B"/>
    <property type="match status" value="1"/>
</dbReference>
<dbReference type="InterPro" id="IPR001460">
    <property type="entry name" value="PCN-bd_Tpept"/>
</dbReference>
<evidence type="ECO:0000256" key="2">
    <source>
        <dbReference type="ARBA" id="ARBA00007171"/>
    </source>
</evidence>
<evidence type="ECO:0000259" key="5">
    <source>
        <dbReference type="PROSITE" id="PS51178"/>
    </source>
</evidence>
<dbReference type="Pfam" id="PF03717">
    <property type="entry name" value="PBP_dimer"/>
    <property type="match status" value="1"/>
</dbReference>
<dbReference type="SUPFAM" id="SSF56601">
    <property type="entry name" value="beta-lactamase/transpeptidase-like"/>
    <property type="match status" value="1"/>
</dbReference>
<evidence type="ECO:0000313" key="6">
    <source>
        <dbReference type="EMBL" id="MFC6331368.1"/>
    </source>
</evidence>
<dbReference type="EMBL" id="JBHSTE010000001">
    <property type="protein sequence ID" value="MFC6331368.1"/>
    <property type="molecule type" value="Genomic_DNA"/>
</dbReference>
<dbReference type="CDD" id="cd06575">
    <property type="entry name" value="PASTA_Pbp2x-like_2"/>
    <property type="match status" value="1"/>
</dbReference>
<feature type="compositionally biased region" description="Low complexity" evidence="4">
    <location>
        <begin position="733"/>
        <end position="751"/>
    </location>
</feature>
<dbReference type="SMART" id="SM00740">
    <property type="entry name" value="PASTA"/>
    <property type="match status" value="2"/>
</dbReference>
<dbReference type="PROSITE" id="PS51178">
    <property type="entry name" value="PASTA"/>
    <property type="match status" value="1"/>
</dbReference>
<dbReference type="Gene3D" id="3.40.710.10">
    <property type="entry name" value="DD-peptidase/beta-lactamase superfamily"/>
    <property type="match status" value="1"/>
</dbReference>
<evidence type="ECO:0000256" key="3">
    <source>
        <dbReference type="ARBA" id="ARBA00023136"/>
    </source>
</evidence>
<feature type="compositionally biased region" description="Acidic residues" evidence="4">
    <location>
        <begin position="764"/>
        <end position="777"/>
    </location>
</feature>
<feature type="domain" description="PASTA" evidence="5">
    <location>
        <begin position="606"/>
        <end position="666"/>
    </location>
</feature>
<dbReference type="Pfam" id="PF00905">
    <property type="entry name" value="Transpeptidase"/>
    <property type="match status" value="1"/>
</dbReference>
<gene>
    <name evidence="6" type="ORF">ACFP56_01945</name>
</gene>
<evidence type="ECO:0000313" key="7">
    <source>
        <dbReference type="Proteomes" id="UP001596233"/>
    </source>
</evidence>
<dbReference type="Gene3D" id="3.90.1310.10">
    <property type="entry name" value="Penicillin-binding protein 2a (Domain 2)"/>
    <property type="match status" value="1"/>
</dbReference>
<keyword evidence="7" id="KW-1185">Reference proteome</keyword>
<keyword evidence="3" id="KW-0472">Membrane</keyword>
<dbReference type="InterPro" id="IPR036138">
    <property type="entry name" value="PBP_dimer_sf"/>
</dbReference>
<comment type="subcellular location">
    <subcellularLocation>
        <location evidence="1">Membrane</location>
    </subcellularLocation>
</comment>
<dbReference type="InterPro" id="IPR050515">
    <property type="entry name" value="Beta-lactam/transpept"/>
</dbReference>
<dbReference type="InterPro" id="IPR005311">
    <property type="entry name" value="PBP_dimer"/>
</dbReference>
<dbReference type="Pfam" id="PF03793">
    <property type="entry name" value="PASTA"/>
    <property type="match status" value="1"/>
</dbReference>
<evidence type="ECO:0000256" key="4">
    <source>
        <dbReference type="SAM" id="MobiDB-lite"/>
    </source>
</evidence>
<protein>
    <submittedName>
        <fullName evidence="6">Penicillin-binding protein</fullName>
    </submittedName>
</protein>
<dbReference type="InterPro" id="IPR012338">
    <property type="entry name" value="Beta-lactam/transpept-like"/>
</dbReference>
<dbReference type="SUPFAM" id="SSF56519">
    <property type="entry name" value="Penicillin binding protein dimerisation domain"/>
    <property type="match status" value="1"/>
</dbReference>
<sequence>MIKRMKLRTLTLGGLITLLFLFLIFHLYKTQIVEGAKWLELAEKRWSTSETFQAKRGTITDRDGNVLAMDALAYNVSINPRVIHEHGMQDKVTDALTSILEVSKDYIQGHLNAKRDDGSYFANRELRQGGWQIEKEKADLLRAFSDELKKELSDKKLGSDTGIYLSETYERLYPRHELASQIIGYISLDGENKIGMESTFNDILEGQDGYISYQKDGQRVQIVGSDVEYVAPKDGQTIQLTLDGEIQNYAEIALRNVVEKYSPKSATAIVANPKTMEILAMANMPEFNPNEYWKSADNYAAMYNHAVGSLYEPGSTFKIATLAAAIEEGVFDPTEEYQSGSIKVAGDPTPINDHNRVGWGKISFLEGLKYSSNVAFVKLGYERLGGEKLREYFTNFGFAQKTGIEVPNEAVGTIRFQYPRDIAAATFGQGVVLVTPIQQIAAVAAVANGGELMKPYLVKSVTDPVTKTTTVTEPTVVRRVISEGTSKLAGEYLEQVVSDLEKGTGRNAYIEGYRVAGKTGTAQKVVNNQYASDKFVVSFIGYAPVEDPQLIVYVIIDEPNDPLAGGGAVAAPVFREIMLKSLRKLEIAPSYEVTQNHSDDEDAAPTVAMIKVPDVTGMKGALAKEKLKVTGLKHEFIGDGVIIEQQIPAAGSLVHPSQSIYLVTEQQEKLVVPDLIGASLRDAVEITALLGVKLKIEGSGYVYEQQLIEDKGTRTLTVKLKPLVESDYVQPVQSSDSDSQQGEEQSGQEQTSTEEDSDNPASEDNADEQPTSDDEGGNDSAQA</sequence>
<organism evidence="6 7">
    <name type="scientific">Paenibacillus septentrionalis</name>
    <dbReference type="NCBI Taxonomy" id="429342"/>
    <lineage>
        <taxon>Bacteria</taxon>
        <taxon>Bacillati</taxon>
        <taxon>Bacillota</taxon>
        <taxon>Bacilli</taxon>
        <taxon>Bacillales</taxon>
        <taxon>Paenibacillaceae</taxon>
        <taxon>Paenibacillus</taxon>
    </lineage>
</organism>
<dbReference type="Proteomes" id="UP001596233">
    <property type="component" value="Unassembled WGS sequence"/>
</dbReference>
<evidence type="ECO:0000256" key="1">
    <source>
        <dbReference type="ARBA" id="ARBA00004370"/>
    </source>
</evidence>
<dbReference type="SUPFAM" id="SSF54184">
    <property type="entry name" value="Penicillin-binding protein 2x (pbp-2x), c-terminal domain"/>
    <property type="match status" value="2"/>
</dbReference>
<feature type="region of interest" description="Disordered" evidence="4">
    <location>
        <begin position="728"/>
        <end position="783"/>
    </location>
</feature>